<evidence type="ECO:0000313" key="4">
    <source>
        <dbReference type="Proteomes" id="UP000603352"/>
    </source>
</evidence>
<feature type="domain" description="AMP-binding enzyme C-terminal" evidence="2">
    <location>
        <begin position="465"/>
        <end position="544"/>
    </location>
</feature>
<dbReference type="PROSITE" id="PS00455">
    <property type="entry name" value="AMP_BINDING"/>
    <property type="match status" value="1"/>
</dbReference>
<evidence type="ECO:0000259" key="1">
    <source>
        <dbReference type="Pfam" id="PF00501"/>
    </source>
</evidence>
<evidence type="ECO:0000259" key="2">
    <source>
        <dbReference type="Pfam" id="PF13193"/>
    </source>
</evidence>
<dbReference type="InterPro" id="IPR020845">
    <property type="entry name" value="AMP-binding_CS"/>
</dbReference>
<dbReference type="PANTHER" id="PTHR43767">
    <property type="entry name" value="LONG-CHAIN-FATTY-ACID--COA LIGASE"/>
    <property type="match status" value="1"/>
</dbReference>
<sequence length="562" mass="60283">MTLFLRPDAQPLGDVDTLTAIRDAAGIATGGRPAVNWWPADTVEPADQPGLGDWLAAMAARHPARRAIDGDGGGLDYAGLDARVNRTARLLRAAGLGVGDRVAVLSENRTEYLELAFAAARSGVILAALNWRLSAGELAHCVGLVAPSLLIASQRFAAAAAGLLPDDRVRVFGRDYETALTHQSPEPLDSDDPAQGLDPEAGLLILYTSGTTGLPKGALISHRAELARLALSTGELGLQSGDGFVAWAPMFHMVSIEHAMHVLCTGGCVTVVDGADIPRLVDLAGTRPQWWLVLIPGMIERVVAEIRDRRARPGGWRPAPIRMVGALADLLPPDLVADVSGALNAPYWNSFGSTETGMLPAAGTRFAPGERPADLAKAPNGLHLWRLVGPDDHDVAPGAAGEIAVRGPTVFSGYWNAPEANARDFRGGWFHMGDLFRQRPDGRLDFVDRAKYMIKSGAENIYPVEIERVLMTHPRVGEAVVVRRPDRQWGEVPVAFVALADGAAAVTPDDLFAHCRAHLARYKCPREIRFVASRDDFPRSTSGKVQRKLLEARAMESMEGVA</sequence>
<keyword evidence="4" id="KW-1185">Reference proteome</keyword>
<dbReference type="Pfam" id="PF13193">
    <property type="entry name" value="AMP-binding_C"/>
    <property type="match status" value="1"/>
</dbReference>
<name>A0ABQ1I9W4_9PROT</name>
<reference evidence="4" key="1">
    <citation type="journal article" date="2019" name="Int. J. Syst. Evol. Microbiol.">
        <title>The Global Catalogue of Microorganisms (GCM) 10K type strain sequencing project: providing services to taxonomists for standard genome sequencing and annotation.</title>
        <authorList>
            <consortium name="The Broad Institute Genomics Platform"/>
            <consortium name="The Broad Institute Genome Sequencing Center for Infectious Disease"/>
            <person name="Wu L."/>
            <person name="Ma J."/>
        </authorList>
    </citation>
    <scope>NUCLEOTIDE SEQUENCE [LARGE SCALE GENOMIC DNA]</scope>
    <source>
        <strain evidence="4">CGMCC 1.10188</strain>
    </source>
</reference>
<proteinExistence type="predicted"/>
<dbReference type="InterPro" id="IPR025110">
    <property type="entry name" value="AMP-bd_C"/>
</dbReference>
<dbReference type="InterPro" id="IPR045851">
    <property type="entry name" value="AMP-bd_C_sf"/>
</dbReference>
<dbReference type="InterPro" id="IPR050237">
    <property type="entry name" value="ATP-dep_AMP-bd_enzyme"/>
</dbReference>
<organism evidence="3 4">
    <name type="scientific">Tistrella bauzanensis</name>
    <dbReference type="NCBI Taxonomy" id="657419"/>
    <lineage>
        <taxon>Bacteria</taxon>
        <taxon>Pseudomonadati</taxon>
        <taxon>Pseudomonadota</taxon>
        <taxon>Alphaproteobacteria</taxon>
        <taxon>Geminicoccales</taxon>
        <taxon>Geminicoccaceae</taxon>
        <taxon>Tistrella</taxon>
    </lineage>
</organism>
<evidence type="ECO:0000313" key="3">
    <source>
        <dbReference type="EMBL" id="GGB23282.1"/>
    </source>
</evidence>
<feature type="domain" description="AMP-dependent synthetase/ligase" evidence="1">
    <location>
        <begin position="58"/>
        <end position="415"/>
    </location>
</feature>
<dbReference type="InterPro" id="IPR042099">
    <property type="entry name" value="ANL_N_sf"/>
</dbReference>
<dbReference type="Gene3D" id="3.40.50.12780">
    <property type="entry name" value="N-terminal domain of ligase-like"/>
    <property type="match status" value="1"/>
</dbReference>
<protein>
    <submittedName>
        <fullName evidence="3">Fatty-acyl-CoA synthase</fullName>
    </submittedName>
</protein>
<gene>
    <name evidence="3" type="ORF">GCM10011505_00610</name>
</gene>
<dbReference type="PANTHER" id="PTHR43767:SF1">
    <property type="entry name" value="NONRIBOSOMAL PEPTIDE SYNTHASE PES1 (EUROFUNG)-RELATED"/>
    <property type="match status" value="1"/>
</dbReference>
<dbReference type="Pfam" id="PF00501">
    <property type="entry name" value="AMP-binding"/>
    <property type="match status" value="1"/>
</dbReference>
<dbReference type="InterPro" id="IPR000873">
    <property type="entry name" value="AMP-dep_synth/lig_dom"/>
</dbReference>
<comment type="caution">
    <text evidence="3">The sequence shown here is derived from an EMBL/GenBank/DDBJ whole genome shotgun (WGS) entry which is preliminary data.</text>
</comment>
<dbReference type="SUPFAM" id="SSF56801">
    <property type="entry name" value="Acetyl-CoA synthetase-like"/>
    <property type="match status" value="1"/>
</dbReference>
<dbReference type="Gene3D" id="3.30.300.30">
    <property type="match status" value="1"/>
</dbReference>
<accession>A0ABQ1I9W4</accession>
<dbReference type="Proteomes" id="UP000603352">
    <property type="component" value="Unassembled WGS sequence"/>
</dbReference>
<dbReference type="EMBL" id="BMDZ01000001">
    <property type="protein sequence ID" value="GGB23282.1"/>
    <property type="molecule type" value="Genomic_DNA"/>
</dbReference>